<gene>
    <name evidence="1" type="ORF">SAMN02746066_03714</name>
</gene>
<sequence>MTNYYDLPDYMEVEDIKKYFTEFIDTYGNSRTNVEYALDELIELSDRQWNTYEIIDETTKNNIVKYLFNIISLESETIMDRILLIIPRLGLKIIFDYIVKEKSKILNKNVIKEIEESVIEYGQHVENPYWDM</sequence>
<proteinExistence type="predicted"/>
<protein>
    <submittedName>
        <fullName evidence="1">Uncharacterized protein</fullName>
    </submittedName>
</protein>
<dbReference type="EMBL" id="FRCP01000020">
    <property type="protein sequence ID" value="SHM87920.1"/>
    <property type="molecule type" value="Genomic_DNA"/>
</dbReference>
<evidence type="ECO:0000313" key="2">
    <source>
        <dbReference type="Proteomes" id="UP000184038"/>
    </source>
</evidence>
<dbReference type="RefSeq" id="WP_073290083.1">
    <property type="nucleotide sequence ID" value="NZ_FRCP01000020.1"/>
</dbReference>
<accession>A0A1M7MAY2</accession>
<dbReference type="OrthoDB" id="2183852at2"/>
<reference evidence="1 2" key="1">
    <citation type="submission" date="2016-11" db="EMBL/GenBank/DDBJ databases">
        <authorList>
            <person name="Jaros S."/>
            <person name="Januszkiewicz K."/>
            <person name="Wedrychowicz H."/>
        </authorList>
    </citation>
    <scope>NUCLEOTIDE SEQUENCE [LARGE SCALE GENOMIC DNA]</scope>
    <source>
        <strain evidence="1 2">DSM 15930</strain>
    </source>
</reference>
<dbReference type="Proteomes" id="UP000184038">
    <property type="component" value="Unassembled WGS sequence"/>
</dbReference>
<dbReference type="STRING" id="1120996.SAMN02746066_03714"/>
<organism evidence="1 2">
    <name type="scientific">Anaerosporobacter mobilis DSM 15930</name>
    <dbReference type="NCBI Taxonomy" id="1120996"/>
    <lineage>
        <taxon>Bacteria</taxon>
        <taxon>Bacillati</taxon>
        <taxon>Bacillota</taxon>
        <taxon>Clostridia</taxon>
        <taxon>Lachnospirales</taxon>
        <taxon>Lachnospiraceae</taxon>
        <taxon>Anaerosporobacter</taxon>
    </lineage>
</organism>
<dbReference type="AlphaFoldDB" id="A0A1M7MAY2"/>
<evidence type="ECO:0000313" key="1">
    <source>
        <dbReference type="EMBL" id="SHM87920.1"/>
    </source>
</evidence>
<name>A0A1M7MAY2_9FIRM</name>
<keyword evidence="2" id="KW-1185">Reference proteome</keyword>